<dbReference type="InterPro" id="IPR001305">
    <property type="entry name" value="HSP_DnaJ_Cys-rich_dom"/>
</dbReference>
<evidence type="ECO:0000256" key="3">
    <source>
        <dbReference type="ARBA" id="ARBA00022723"/>
    </source>
</evidence>
<evidence type="ECO:0000256" key="6">
    <source>
        <dbReference type="ARBA" id="ARBA00022833"/>
    </source>
</evidence>
<dbReference type="HAMAP" id="MF_01152">
    <property type="entry name" value="DnaJ"/>
    <property type="match status" value="1"/>
</dbReference>
<evidence type="ECO:0000313" key="17">
    <source>
        <dbReference type="Proteomes" id="UP000606172"/>
    </source>
</evidence>
<dbReference type="FunFam" id="2.10.230.10:FF:000002">
    <property type="entry name" value="Molecular chaperone DnaJ"/>
    <property type="match status" value="1"/>
</dbReference>
<accession>A0A919RGW9</accession>
<dbReference type="FunFam" id="2.60.260.20:FF:000013">
    <property type="entry name" value="DnaJ subfamily B member 11"/>
    <property type="match status" value="1"/>
</dbReference>
<feature type="region of interest" description="Disordered" evidence="13">
    <location>
        <begin position="128"/>
        <end position="149"/>
    </location>
</feature>
<comment type="function">
    <text evidence="11">Participates actively in the response to hyperosmotic and heat shock by preventing the aggregation of stress-denatured proteins and by disaggregating proteins, also in an autonomous, DnaK-independent fashion. Unfolded proteins bind initially to DnaJ; upon interaction with the DnaJ-bound protein, DnaK hydrolyzes its bound ATP, resulting in the formation of a stable complex. GrpE releases ADP from DnaK; ATP binding to DnaK triggers the release of the substrate protein, thus completing the reaction cycle. Several rounds of ATP-dependent interactions between DnaJ, DnaK and GrpE are required for fully efficient folding. Also involved, together with DnaK and GrpE, in the DNA replication of plasmids through activation of initiation proteins.</text>
</comment>
<evidence type="ECO:0000256" key="9">
    <source>
        <dbReference type="ARBA" id="ARBA00061004"/>
    </source>
</evidence>
<dbReference type="InterPro" id="IPR036869">
    <property type="entry name" value="J_dom_sf"/>
</dbReference>
<dbReference type="InterPro" id="IPR001623">
    <property type="entry name" value="DnaJ_domain"/>
</dbReference>
<gene>
    <name evidence="16" type="primary">dnaJ1</name>
    <name evidence="11" type="synonym">dnaJ</name>
    <name evidence="16" type="ORF">Ssi02_38590</name>
</gene>
<feature type="repeat" description="CXXCXGXG motif" evidence="11">
    <location>
        <begin position="229"/>
        <end position="236"/>
    </location>
</feature>
<dbReference type="AlphaFoldDB" id="A0A919RGW9"/>
<feature type="binding site" evidence="11">
    <location>
        <position position="176"/>
    </location>
    <ligand>
        <name>Zn(2+)</name>
        <dbReference type="ChEBI" id="CHEBI:29105"/>
        <label>1</label>
    </ligand>
</feature>
<dbReference type="GO" id="GO:0005737">
    <property type="term" value="C:cytoplasm"/>
    <property type="evidence" value="ECO:0007669"/>
    <property type="project" value="UniProtKB-SubCell"/>
</dbReference>
<comment type="cofactor">
    <cofactor evidence="11">
        <name>Zn(2+)</name>
        <dbReference type="ChEBI" id="CHEBI:29105"/>
    </cofactor>
    <text evidence="11">Binds 2 Zn(2+) ions per monomer.</text>
</comment>
<keyword evidence="8 11" id="KW-0143">Chaperone</keyword>
<feature type="binding site" evidence="11">
    <location>
        <position position="196"/>
    </location>
    <ligand>
        <name>Zn(2+)</name>
        <dbReference type="ChEBI" id="CHEBI:29105"/>
        <label>2</label>
    </ligand>
</feature>
<feature type="binding site" evidence="11">
    <location>
        <position position="179"/>
    </location>
    <ligand>
        <name>Zn(2+)</name>
        <dbReference type="ChEBI" id="CHEBI:29105"/>
        <label>1</label>
    </ligand>
</feature>
<dbReference type="GO" id="GO:0009408">
    <property type="term" value="P:response to heat"/>
    <property type="evidence" value="ECO:0007669"/>
    <property type="project" value="InterPro"/>
</dbReference>
<dbReference type="PROSITE" id="PS00636">
    <property type="entry name" value="DNAJ_1"/>
    <property type="match status" value="1"/>
</dbReference>
<keyword evidence="3 11" id="KW-0479">Metal-binding</keyword>
<dbReference type="GO" id="GO:0042026">
    <property type="term" value="P:protein refolding"/>
    <property type="evidence" value="ECO:0007669"/>
    <property type="project" value="TreeGrafter"/>
</dbReference>
<keyword evidence="5 11" id="KW-0863">Zinc-finger</keyword>
<dbReference type="SUPFAM" id="SSF57938">
    <property type="entry name" value="DnaJ/Hsp40 cysteine-rich domain"/>
    <property type="match status" value="1"/>
</dbReference>
<dbReference type="InterPro" id="IPR002939">
    <property type="entry name" value="DnaJ_C"/>
</dbReference>
<feature type="repeat" description="CXXCXGXG motif" evidence="11">
    <location>
        <begin position="193"/>
        <end position="200"/>
    </location>
</feature>
<dbReference type="SUPFAM" id="SSF49493">
    <property type="entry name" value="HSP40/DnaJ peptide-binding domain"/>
    <property type="match status" value="2"/>
</dbReference>
<evidence type="ECO:0000259" key="14">
    <source>
        <dbReference type="PROSITE" id="PS50076"/>
    </source>
</evidence>
<evidence type="ECO:0000256" key="7">
    <source>
        <dbReference type="ARBA" id="ARBA00023016"/>
    </source>
</evidence>
<proteinExistence type="inferred from homology"/>
<protein>
    <recommendedName>
        <fullName evidence="10 11">Chaperone protein DnaJ</fullName>
    </recommendedName>
</protein>
<organism evidence="16 17">
    <name type="scientific">Sinosporangium siamense</name>
    <dbReference type="NCBI Taxonomy" id="1367973"/>
    <lineage>
        <taxon>Bacteria</taxon>
        <taxon>Bacillati</taxon>
        <taxon>Actinomycetota</taxon>
        <taxon>Actinomycetes</taxon>
        <taxon>Streptosporangiales</taxon>
        <taxon>Streptosporangiaceae</taxon>
        <taxon>Sinosporangium</taxon>
    </lineage>
</organism>
<evidence type="ECO:0000256" key="12">
    <source>
        <dbReference type="PROSITE-ProRule" id="PRU00546"/>
    </source>
</evidence>
<comment type="subunit">
    <text evidence="11">Homodimer.</text>
</comment>
<evidence type="ECO:0000256" key="10">
    <source>
        <dbReference type="ARBA" id="ARBA00067609"/>
    </source>
</evidence>
<evidence type="ECO:0000259" key="15">
    <source>
        <dbReference type="PROSITE" id="PS51188"/>
    </source>
</evidence>
<feature type="domain" description="CR-type" evidence="15">
    <location>
        <begin position="163"/>
        <end position="241"/>
    </location>
</feature>
<evidence type="ECO:0000256" key="1">
    <source>
        <dbReference type="ARBA" id="ARBA00022490"/>
    </source>
</evidence>
<feature type="binding site" evidence="11">
    <location>
        <position position="232"/>
    </location>
    <ligand>
        <name>Zn(2+)</name>
        <dbReference type="ChEBI" id="CHEBI:29105"/>
        <label>1</label>
    </ligand>
</feature>
<dbReference type="InterPro" id="IPR036410">
    <property type="entry name" value="HSP_DnaJ_Cys-rich_dom_sf"/>
</dbReference>
<feature type="repeat" description="CXXCXGXG motif" evidence="11">
    <location>
        <begin position="176"/>
        <end position="183"/>
    </location>
</feature>
<dbReference type="FunFam" id="1.10.287.110:FF:000045">
    <property type="entry name" value="Molecular chaperone DnaJ"/>
    <property type="match status" value="1"/>
</dbReference>
<dbReference type="PANTHER" id="PTHR43096:SF54">
    <property type="entry name" value="CHAPERONE PROTEIN DNAJ 1"/>
    <property type="match status" value="1"/>
</dbReference>
<dbReference type="Gene3D" id="2.60.260.20">
    <property type="entry name" value="Urease metallochaperone UreE, N-terminal domain"/>
    <property type="match status" value="2"/>
</dbReference>
<dbReference type="EMBL" id="BOOW01000023">
    <property type="protein sequence ID" value="GII93628.1"/>
    <property type="molecule type" value="Genomic_DNA"/>
</dbReference>
<dbReference type="PROSITE" id="PS50076">
    <property type="entry name" value="DNAJ_2"/>
    <property type="match status" value="1"/>
</dbReference>
<feature type="binding site" evidence="11">
    <location>
        <position position="215"/>
    </location>
    <ligand>
        <name>Zn(2+)</name>
        <dbReference type="ChEBI" id="CHEBI:29105"/>
        <label>2</label>
    </ligand>
</feature>
<dbReference type="CDD" id="cd10719">
    <property type="entry name" value="DnaJ_zf"/>
    <property type="match status" value="1"/>
</dbReference>
<dbReference type="PANTHER" id="PTHR43096">
    <property type="entry name" value="DNAJ HOMOLOG 1, MITOCHONDRIAL-RELATED"/>
    <property type="match status" value="1"/>
</dbReference>
<evidence type="ECO:0000256" key="4">
    <source>
        <dbReference type="ARBA" id="ARBA00022737"/>
    </source>
</evidence>
<keyword evidence="6 11" id="KW-0862">Zinc</keyword>
<feature type="binding site" evidence="11">
    <location>
        <position position="218"/>
    </location>
    <ligand>
        <name>Zn(2+)</name>
        <dbReference type="ChEBI" id="CHEBI:29105"/>
        <label>2</label>
    </ligand>
</feature>
<dbReference type="NCBIfam" id="NF010888">
    <property type="entry name" value="PRK14295.1"/>
    <property type="match status" value="1"/>
</dbReference>
<dbReference type="GO" id="GO:0051082">
    <property type="term" value="F:unfolded protein binding"/>
    <property type="evidence" value="ECO:0007669"/>
    <property type="project" value="UniProtKB-UniRule"/>
</dbReference>
<keyword evidence="1 11" id="KW-0963">Cytoplasm</keyword>
<comment type="subcellular location">
    <subcellularLocation>
        <location evidence="11">Cytoplasm</location>
    </subcellularLocation>
</comment>
<evidence type="ECO:0000256" key="5">
    <source>
        <dbReference type="ARBA" id="ARBA00022771"/>
    </source>
</evidence>
<sequence>MSTKDYLEKDYYAVLGVSKTATADEIKKAYRKLARKYHPDANQGSTETEKKFKEVSEAYDVLSDAKRRKEYDEARTLFGSGLGGYAGSGAGRPGGSGFPFDFGDLFGGSAPGGSGGAGERIGDIFGGLFNRGGGGRTTTTSRPRRGQDIESEVSLSFTEAAEGTTVSLRLTSSSACAACTGTGAKAGTTPRVCPTCEGSGQASRNLGTFAFSEPCRDCRGRGLLVDDPCPVCEGSGRGKSTRSIQARIPAGVADGQRIRLKAKGAPGENGGPAGDLYVQVHVKPHTVFGRTGDNLTLTVPVTFTEAALGAEIKVPTLKSMPVTLRIPEGTPNGRTFRVRGRGATRKDGTKGDLLVTVEVAVPQELNDKARAVLEEFRDTVNGPDLRADLIQQARSE</sequence>
<dbReference type="GO" id="GO:0008270">
    <property type="term" value="F:zinc ion binding"/>
    <property type="evidence" value="ECO:0007669"/>
    <property type="project" value="UniProtKB-UniRule"/>
</dbReference>
<evidence type="ECO:0000313" key="16">
    <source>
        <dbReference type="EMBL" id="GII93628.1"/>
    </source>
</evidence>
<feature type="zinc finger region" description="CR-type" evidence="12">
    <location>
        <begin position="163"/>
        <end position="241"/>
    </location>
</feature>
<keyword evidence="4 11" id="KW-0677">Repeat</keyword>
<evidence type="ECO:0000256" key="11">
    <source>
        <dbReference type="HAMAP-Rule" id="MF_01152"/>
    </source>
</evidence>
<dbReference type="GO" id="GO:0006260">
    <property type="term" value="P:DNA replication"/>
    <property type="evidence" value="ECO:0007669"/>
    <property type="project" value="UniProtKB-KW"/>
</dbReference>
<feature type="binding site" evidence="11">
    <location>
        <position position="193"/>
    </location>
    <ligand>
        <name>Zn(2+)</name>
        <dbReference type="ChEBI" id="CHEBI:29105"/>
        <label>2</label>
    </ligand>
</feature>
<dbReference type="NCBIfam" id="TIGR02349">
    <property type="entry name" value="DnaJ_bact"/>
    <property type="match status" value="1"/>
</dbReference>
<evidence type="ECO:0000256" key="13">
    <source>
        <dbReference type="SAM" id="MobiDB-lite"/>
    </source>
</evidence>
<reference evidence="16" key="1">
    <citation type="submission" date="2021-01" db="EMBL/GenBank/DDBJ databases">
        <title>Whole genome shotgun sequence of Sinosporangium siamense NBRC 109515.</title>
        <authorList>
            <person name="Komaki H."/>
            <person name="Tamura T."/>
        </authorList>
    </citation>
    <scope>NUCLEOTIDE SEQUENCE</scope>
    <source>
        <strain evidence="16">NBRC 109515</strain>
    </source>
</reference>
<dbReference type="CDD" id="cd06257">
    <property type="entry name" value="DnaJ"/>
    <property type="match status" value="1"/>
</dbReference>
<dbReference type="InterPro" id="IPR008971">
    <property type="entry name" value="HSP40/DnaJ_pept-bd"/>
</dbReference>
<comment type="domain">
    <text evidence="11">The J domain is necessary and sufficient to stimulate DnaK ATPase activity. Zinc center 1 plays an important role in the autonomous, DnaK-independent chaperone activity of DnaJ. Zinc center 2 is essential for interaction with DnaK and for DnaJ activity.</text>
</comment>
<feature type="repeat" description="CXXCXGXG motif" evidence="11">
    <location>
        <begin position="215"/>
        <end position="222"/>
    </location>
</feature>
<dbReference type="Gene3D" id="2.10.230.10">
    <property type="entry name" value="Heat shock protein DnaJ, cysteine-rich domain"/>
    <property type="match status" value="1"/>
</dbReference>
<dbReference type="Gene3D" id="1.10.287.110">
    <property type="entry name" value="DnaJ domain"/>
    <property type="match status" value="1"/>
</dbReference>
<dbReference type="SUPFAM" id="SSF46565">
    <property type="entry name" value="Chaperone J-domain"/>
    <property type="match status" value="1"/>
</dbReference>
<dbReference type="InterPro" id="IPR012724">
    <property type="entry name" value="DnaJ"/>
</dbReference>
<keyword evidence="7 11" id="KW-0346">Stress response</keyword>
<keyword evidence="2 11" id="KW-0235">DNA replication</keyword>
<dbReference type="NCBIfam" id="NF008035">
    <property type="entry name" value="PRK10767.1"/>
    <property type="match status" value="1"/>
</dbReference>
<dbReference type="PROSITE" id="PS51188">
    <property type="entry name" value="ZF_CR"/>
    <property type="match status" value="1"/>
</dbReference>
<evidence type="ECO:0000256" key="2">
    <source>
        <dbReference type="ARBA" id="ARBA00022705"/>
    </source>
</evidence>
<dbReference type="Proteomes" id="UP000606172">
    <property type="component" value="Unassembled WGS sequence"/>
</dbReference>
<dbReference type="RefSeq" id="WP_204027155.1">
    <property type="nucleotide sequence ID" value="NZ_BOOW01000023.1"/>
</dbReference>
<feature type="binding site" evidence="11">
    <location>
        <position position="229"/>
    </location>
    <ligand>
        <name>Zn(2+)</name>
        <dbReference type="ChEBI" id="CHEBI:29105"/>
        <label>1</label>
    </ligand>
</feature>
<dbReference type="InterPro" id="IPR018253">
    <property type="entry name" value="DnaJ_domain_CS"/>
</dbReference>
<feature type="domain" description="J" evidence="14">
    <location>
        <begin position="10"/>
        <end position="75"/>
    </location>
</feature>
<dbReference type="GO" id="GO:0005524">
    <property type="term" value="F:ATP binding"/>
    <property type="evidence" value="ECO:0007669"/>
    <property type="project" value="InterPro"/>
</dbReference>
<evidence type="ECO:0000256" key="8">
    <source>
        <dbReference type="ARBA" id="ARBA00023186"/>
    </source>
</evidence>
<comment type="similarity">
    <text evidence="9 11">Belongs to the DnaJ family.</text>
</comment>
<comment type="caution">
    <text evidence="16">The sequence shown here is derived from an EMBL/GenBank/DDBJ whole genome shotgun (WGS) entry which is preliminary data.</text>
</comment>
<dbReference type="PRINTS" id="PR00625">
    <property type="entry name" value="JDOMAIN"/>
</dbReference>
<dbReference type="Pfam" id="PF01556">
    <property type="entry name" value="DnaJ_C"/>
    <property type="match status" value="1"/>
</dbReference>
<dbReference type="CDD" id="cd10747">
    <property type="entry name" value="DnaJ_C"/>
    <property type="match status" value="1"/>
</dbReference>
<keyword evidence="17" id="KW-1185">Reference proteome</keyword>
<dbReference type="GO" id="GO:0031072">
    <property type="term" value="F:heat shock protein binding"/>
    <property type="evidence" value="ECO:0007669"/>
    <property type="project" value="InterPro"/>
</dbReference>
<name>A0A919RGW9_9ACTN</name>
<dbReference type="Pfam" id="PF00684">
    <property type="entry name" value="DnaJ_CXXCXGXG"/>
    <property type="match status" value="1"/>
</dbReference>
<dbReference type="SMART" id="SM00271">
    <property type="entry name" value="DnaJ"/>
    <property type="match status" value="1"/>
</dbReference>
<dbReference type="Pfam" id="PF00226">
    <property type="entry name" value="DnaJ"/>
    <property type="match status" value="1"/>
</dbReference>